<evidence type="ECO:0000256" key="2">
    <source>
        <dbReference type="ARBA" id="ARBA00022741"/>
    </source>
</evidence>
<evidence type="ECO:0000259" key="8">
    <source>
        <dbReference type="PROSITE" id="PS50011"/>
    </source>
</evidence>
<feature type="repeat" description="RCC1" evidence="4">
    <location>
        <begin position="972"/>
        <end position="1023"/>
    </location>
</feature>
<feature type="compositionally biased region" description="Low complexity" evidence="7">
    <location>
        <begin position="828"/>
        <end position="841"/>
    </location>
</feature>
<reference evidence="9" key="1">
    <citation type="submission" date="2023-08" db="EMBL/GenBank/DDBJ databases">
        <authorList>
            <person name="Chen Y."/>
            <person name="Shah S."/>
            <person name="Dougan E. K."/>
            <person name="Thang M."/>
            <person name="Chan C."/>
        </authorList>
    </citation>
    <scope>NUCLEOTIDE SEQUENCE</scope>
</reference>
<dbReference type="SUPFAM" id="SSF56112">
    <property type="entry name" value="Protein kinase-like (PK-like)"/>
    <property type="match status" value="1"/>
</dbReference>
<dbReference type="PANTHER" id="PTHR22870:SF408">
    <property type="entry name" value="OS09G0560450 PROTEIN"/>
    <property type="match status" value="1"/>
</dbReference>
<keyword evidence="10" id="KW-1185">Reference proteome</keyword>
<dbReference type="Pfam" id="PF00069">
    <property type="entry name" value="Pkinase"/>
    <property type="match status" value="1"/>
</dbReference>
<dbReference type="SMART" id="SM00220">
    <property type="entry name" value="S_TKc"/>
    <property type="match status" value="1"/>
</dbReference>
<dbReference type="InterPro" id="IPR011009">
    <property type="entry name" value="Kinase-like_dom_sf"/>
</dbReference>
<feature type="repeat" description="RCC1" evidence="4">
    <location>
        <begin position="1129"/>
        <end position="1181"/>
    </location>
</feature>
<feature type="repeat" description="RCC1" evidence="4">
    <location>
        <begin position="1526"/>
        <end position="1574"/>
    </location>
</feature>
<dbReference type="PROSITE" id="PS50011">
    <property type="entry name" value="PROTEIN_KINASE_DOM"/>
    <property type="match status" value="1"/>
</dbReference>
<sequence length="1613" mass="177875">MGNVFNNVFEPQCGQGRLLLGDDGESSLAARYETDLFPQKLGEGQFSSAYVCWNKNSAERFALKVFVAATEGADHAANEIRVLHALGPELGVALSGLAGLTFSHSRSVQGQHPRIIHLVDVYIEDPRSTRLVLELCEGGQLFDRLVSLGRFEEPNAAYVVQEILEAVAYMHNRGIMHRDLKPENILMVSPDSDDIKVCDFGIAKMAVGKISGRCRPPRANSFKGSDFYLAPEMIRQEEYGPEIDLWALGVTCYSLISGCLPFVGDGPDGLRGTYRKIVNRDIHFEGEAWEDASPLVVEFILQLLCLHPHQRLTAAQALAHDWVKCACPRQSQQESDEESDESDLAQDELEDEGGPPPGCIWQLRNLSSSCKAMSQRKAVYAARFLRPPGWTKRLLLREKPRELTGPFENPVRRWVRLREKARQFSELPPPRRVPVPKPSRKSLLQAVEGVPRVHEQALQRRLDFLLSEDAVKQQLAAPLRYGLSPYFVEFQCWSRQLRDLRRIYRAQYLQKLAEVTEIERVKEAELYKKEQEIRKERREAHLQRIGEDMKRRAILRDRKRIESKVNEAIQMARVSKMKRQRIFWLRRMETLSKLVVSSENLEEAFAPEVHMGVTASSGVLLSRNVSIPYLLRQFGGSKTDPPQKNRRIPGIDNIQREVLQMSYEILGEDEERFESAPEASWQTRAQQLYSDSIFDREQKMALLNQKIRILQDMQEPAADPSQQTIRQKLIDELMIVKAAEEEKEKAQRRKELSDALRGKDPKGLDLYEMSIAFAEPSRLSAGFYQSLVLSNEVEEAGDGERPSSCVYSFGSNRNSLQAVCRPGVPGNAPSAGRAGGPSPSAARRDGEGAFVAEPTALDLENVVNVVQVSCGGNHSCVLEKRPGEEGGQVWTWGLGNGGRLGVKRPRKASEVQALLKNSKNFDALLADKAYVQWLTSDGKWSLHTPVKLQFGTDRIASISAGTDYTLALTENGAIYAWGIGSYGNLGTGLICDQWTPALVQMPENVRCCQVAAGTKHSMALTTAGEMFSWGHGGHGRLGHGPACEAALRPTRIQVEKDPRFKFVAVGEAHSACIDALGSSVWCWGAGSFGRCGHGEEADNMYPKQVSSMIGKSCSQVALGVCHSLALVRGSVWSWGGFLYTGHGENDDIETARVLEDETLGHSGRIVEVAAGRFHSLALSATGEVFSWGSGSLGRLGHPHLEAQTVPLQIFKRDSRDARDARDSKALIGWVPAERSLQEEAVCRAELQLACGGMHSAAVSSDGSCWLWGHGEYGQNASNDDLWKPSLLSAIDPISRSKIKVLRVALGMEHSLLISTTLELYSWGRNHRGQLGLGTTTDTSEPTFVAALSKASAVAAGEDHSAAITPGGEVYTWGNAECGKLGHGSSMIRSAMSFPKQINLEARVRKVSCGPTHTALIGNNGELFTCGAGWFGRLGHGDMDNQYSPKQVDKVLVEESLKECPRFLEVTCGSFHTCALCEGSRLWVFGRDYLVCEADHINSPLLFKHIEGEIVSVVAGANHTLCITRQGRLWGWGDNSKGQLGIGSAEKATATVVPFKGQLQAVSCGYAHSMAITNGEVWAWGLQSGGRLALKSPVNTKVCLVPQRVLAPWKESRK</sequence>
<feature type="region of interest" description="Disordered" evidence="7">
    <location>
        <begin position="824"/>
        <end position="845"/>
    </location>
</feature>
<evidence type="ECO:0000256" key="1">
    <source>
        <dbReference type="ARBA" id="ARBA00022737"/>
    </source>
</evidence>
<dbReference type="Proteomes" id="UP001178507">
    <property type="component" value="Unassembled WGS sequence"/>
</dbReference>
<dbReference type="PROSITE" id="PS00108">
    <property type="entry name" value="PROTEIN_KINASE_ST"/>
    <property type="match status" value="1"/>
</dbReference>
<dbReference type="Pfam" id="PF25390">
    <property type="entry name" value="WD40_RLD"/>
    <property type="match status" value="2"/>
</dbReference>
<feature type="repeat" description="RCC1" evidence="4">
    <location>
        <begin position="1317"/>
        <end position="1366"/>
    </location>
</feature>
<feature type="repeat" description="RCC1" evidence="4">
    <location>
        <begin position="1024"/>
        <end position="1076"/>
    </location>
</feature>
<feature type="repeat" description="RCC1" evidence="4">
    <location>
        <begin position="1420"/>
        <end position="1478"/>
    </location>
</feature>
<keyword evidence="2 5" id="KW-0547">Nucleotide-binding</keyword>
<dbReference type="InterPro" id="IPR000719">
    <property type="entry name" value="Prot_kinase_dom"/>
</dbReference>
<evidence type="ECO:0000313" key="10">
    <source>
        <dbReference type="Proteomes" id="UP001178507"/>
    </source>
</evidence>
<dbReference type="Gene3D" id="3.30.200.20">
    <property type="entry name" value="Phosphorylase Kinase, domain 1"/>
    <property type="match status" value="1"/>
</dbReference>
<evidence type="ECO:0000256" key="3">
    <source>
        <dbReference type="ARBA" id="ARBA00022840"/>
    </source>
</evidence>
<name>A0AA36N836_9DINO</name>
<feature type="coiled-coil region" evidence="6">
    <location>
        <begin position="729"/>
        <end position="756"/>
    </location>
</feature>
<dbReference type="InterPro" id="IPR009091">
    <property type="entry name" value="RCC1/BLIP-II"/>
</dbReference>
<dbReference type="Gene3D" id="1.10.510.10">
    <property type="entry name" value="Transferase(Phosphotransferase) domain 1"/>
    <property type="match status" value="1"/>
</dbReference>
<feature type="repeat" description="RCC1" evidence="4">
    <location>
        <begin position="1078"/>
        <end position="1129"/>
    </location>
</feature>
<keyword evidence="3 5" id="KW-0067">ATP-binding</keyword>
<dbReference type="PROSITE" id="PS00107">
    <property type="entry name" value="PROTEIN_KINASE_ATP"/>
    <property type="match status" value="1"/>
</dbReference>
<evidence type="ECO:0000256" key="5">
    <source>
        <dbReference type="PROSITE-ProRule" id="PRU10141"/>
    </source>
</evidence>
<feature type="repeat" description="RCC1" evidence="4">
    <location>
        <begin position="887"/>
        <end position="971"/>
    </location>
</feature>
<dbReference type="PRINTS" id="PR00633">
    <property type="entry name" value="RCCNDNSATION"/>
</dbReference>
<evidence type="ECO:0000313" key="9">
    <source>
        <dbReference type="EMBL" id="CAJ1402485.1"/>
    </source>
</evidence>
<evidence type="ECO:0000256" key="7">
    <source>
        <dbReference type="SAM" id="MobiDB-lite"/>
    </source>
</evidence>
<dbReference type="SUPFAM" id="SSF50985">
    <property type="entry name" value="RCC1/BLIP-II"/>
    <property type="match status" value="3"/>
</dbReference>
<feature type="region of interest" description="Disordered" evidence="7">
    <location>
        <begin position="330"/>
        <end position="355"/>
    </location>
</feature>
<feature type="repeat" description="RCC1" evidence="4">
    <location>
        <begin position="1182"/>
        <end position="1261"/>
    </location>
</feature>
<dbReference type="GO" id="GO:0005524">
    <property type="term" value="F:ATP binding"/>
    <property type="evidence" value="ECO:0007669"/>
    <property type="project" value="UniProtKB-UniRule"/>
</dbReference>
<dbReference type="InterPro" id="IPR008271">
    <property type="entry name" value="Ser/Thr_kinase_AS"/>
</dbReference>
<dbReference type="EMBL" id="CAUJNA010003453">
    <property type="protein sequence ID" value="CAJ1402485.1"/>
    <property type="molecule type" value="Genomic_DNA"/>
</dbReference>
<dbReference type="GO" id="GO:0004672">
    <property type="term" value="F:protein kinase activity"/>
    <property type="evidence" value="ECO:0007669"/>
    <property type="project" value="InterPro"/>
</dbReference>
<keyword evidence="1" id="KW-0677">Repeat</keyword>
<dbReference type="PROSITE" id="PS00626">
    <property type="entry name" value="RCC1_2"/>
    <property type="match status" value="4"/>
</dbReference>
<dbReference type="Gene3D" id="2.130.10.30">
    <property type="entry name" value="Regulator of chromosome condensation 1/beta-lactamase-inhibitor protein II"/>
    <property type="match status" value="4"/>
</dbReference>
<dbReference type="InterPro" id="IPR058923">
    <property type="entry name" value="RCC1-like_dom"/>
</dbReference>
<proteinExistence type="predicted"/>
<feature type="binding site" evidence="5">
    <location>
        <position position="64"/>
    </location>
    <ligand>
        <name>ATP</name>
        <dbReference type="ChEBI" id="CHEBI:30616"/>
    </ligand>
</feature>
<gene>
    <name evidence="9" type="ORF">EVOR1521_LOCUS25363</name>
</gene>
<evidence type="ECO:0000256" key="4">
    <source>
        <dbReference type="PROSITE-ProRule" id="PRU00235"/>
    </source>
</evidence>
<accession>A0AA36N836</accession>
<feature type="compositionally biased region" description="Acidic residues" evidence="7">
    <location>
        <begin position="334"/>
        <end position="353"/>
    </location>
</feature>
<dbReference type="InterPro" id="IPR051210">
    <property type="entry name" value="Ub_ligase/GEF_domain"/>
</dbReference>
<keyword evidence="6" id="KW-0175">Coiled coil</keyword>
<comment type="caution">
    <text evidence="9">The sequence shown here is derived from an EMBL/GenBank/DDBJ whole genome shotgun (WGS) entry which is preliminary data.</text>
</comment>
<feature type="domain" description="Protein kinase" evidence="8">
    <location>
        <begin position="35"/>
        <end position="323"/>
    </location>
</feature>
<organism evidence="9 10">
    <name type="scientific">Effrenium voratum</name>
    <dbReference type="NCBI Taxonomy" id="2562239"/>
    <lineage>
        <taxon>Eukaryota</taxon>
        <taxon>Sar</taxon>
        <taxon>Alveolata</taxon>
        <taxon>Dinophyceae</taxon>
        <taxon>Suessiales</taxon>
        <taxon>Symbiodiniaceae</taxon>
        <taxon>Effrenium</taxon>
    </lineage>
</organism>
<dbReference type="PROSITE" id="PS50012">
    <property type="entry name" value="RCC1_3"/>
    <property type="match status" value="11"/>
</dbReference>
<dbReference type="InterPro" id="IPR017441">
    <property type="entry name" value="Protein_kinase_ATP_BS"/>
</dbReference>
<dbReference type="Pfam" id="PF13540">
    <property type="entry name" value="RCC1_2"/>
    <property type="match status" value="1"/>
</dbReference>
<evidence type="ECO:0000256" key="6">
    <source>
        <dbReference type="SAM" id="Coils"/>
    </source>
</evidence>
<feature type="repeat" description="RCC1" evidence="4">
    <location>
        <begin position="1262"/>
        <end position="1316"/>
    </location>
</feature>
<protein>
    <recommendedName>
        <fullName evidence="8">Protein kinase domain-containing protein</fullName>
    </recommendedName>
</protein>
<feature type="repeat" description="RCC1" evidence="4">
    <location>
        <begin position="1367"/>
        <end position="1419"/>
    </location>
</feature>
<dbReference type="InterPro" id="IPR000408">
    <property type="entry name" value="Reg_chr_condens"/>
</dbReference>
<dbReference type="PANTHER" id="PTHR22870">
    <property type="entry name" value="REGULATOR OF CHROMOSOME CONDENSATION"/>
    <property type="match status" value="1"/>
</dbReference>